<keyword evidence="4" id="KW-1185">Reference proteome</keyword>
<keyword evidence="1" id="KW-0378">Hydrolase</keyword>
<organism evidence="3 4">
    <name type="scientific">Penicillium oxalicum (strain 114-2 / CGMCC 5302)</name>
    <name type="common">Penicillium decumbens</name>
    <dbReference type="NCBI Taxonomy" id="933388"/>
    <lineage>
        <taxon>Eukaryota</taxon>
        <taxon>Fungi</taxon>
        <taxon>Dikarya</taxon>
        <taxon>Ascomycota</taxon>
        <taxon>Pezizomycotina</taxon>
        <taxon>Eurotiomycetes</taxon>
        <taxon>Eurotiomycetidae</taxon>
        <taxon>Eurotiales</taxon>
        <taxon>Aspergillaceae</taxon>
        <taxon>Penicillium</taxon>
    </lineage>
</organism>
<dbReference type="InterPro" id="IPR050593">
    <property type="entry name" value="LovG"/>
</dbReference>
<feature type="domain" description="Serine hydrolase" evidence="2">
    <location>
        <begin position="1"/>
        <end position="257"/>
    </location>
</feature>
<evidence type="ECO:0000256" key="1">
    <source>
        <dbReference type="ARBA" id="ARBA00022801"/>
    </source>
</evidence>
<dbReference type="GO" id="GO:0072330">
    <property type="term" value="P:monocarboxylic acid biosynthetic process"/>
    <property type="evidence" value="ECO:0007669"/>
    <property type="project" value="UniProtKB-ARBA"/>
</dbReference>
<evidence type="ECO:0000259" key="2">
    <source>
        <dbReference type="Pfam" id="PF03959"/>
    </source>
</evidence>
<dbReference type="Proteomes" id="UP000019376">
    <property type="component" value="Unassembled WGS sequence"/>
</dbReference>
<dbReference type="Gene3D" id="3.40.50.1820">
    <property type="entry name" value="alpha/beta hydrolase"/>
    <property type="match status" value="1"/>
</dbReference>
<dbReference type="AlphaFoldDB" id="S7ZGR9"/>
<dbReference type="GO" id="GO:0005634">
    <property type="term" value="C:nucleus"/>
    <property type="evidence" value="ECO:0007669"/>
    <property type="project" value="TreeGrafter"/>
</dbReference>
<protein>
    <recommendedName>
        <fullName evidence="2">Serine hydrolase domain-containing protein</fullName>
    </recommendedName>
</protein>
<evidence type="ECO:0000313" key="4">
    <source>
        <dbReference type="Proteomes" id="UP000019376"/>
    </source>
</evidence>
<dbReference type="GO" id="GO:0005737">
    <property type="term" value="C:cytoplasm"/>
    <property type="evidence" value="ECO:0007669"/>
    <property type="project" value="TreeGrafter"/>
</dbReference>
<dbReference type="InterPro" id="IPR005645">
    <property type="entry name" value="FSH-like_dom"/>
</dbReference>
<dbReference type="GO" id="GO:0016787">
    <property type="term" value="F:hydrolase activity"/>
    <property type="evidence" value="ECO:0007669"/>
    <property type="project" value="UniProtKB-KW"/>
</dbReference>
<proteinExistence type="predicted"/>
<dbReference type="SUPFAM" id="SSF53474">
    <property type="entry name" value="alpha/beta-Hydrolases"/>
    <property type="match status" value="1"/>
</dbReference>
<accession>S7ZGR9</accession>
<name>S7ZGR9_PENO1</name>
<dbReference type="InterPro" id="IPR029058">
    <property type="entry name" value="AB_hydrolase_fold"/>
</dbReference>
<dbReference type="HOGENOM" id="CLU_051938_4_1_1"/>
<dbReference type="eggNOG" id="KOG2551">
    <property type="taxonomic scope" value="Eukaryota"/>
</dbReference>
<dbReference type="Pfam" id="PF03959">
    <property type="entry name" value="FSH1"/>
    <property type="match status" value="1"/>
</dbReference>
<evidence type="ECO:0000313" key="3">
    <source>
        <dbReference type="EMBL" id="EPS29489.1"/>
    </source>
</evidence>
<dbReference type="PhylomeDB" id="S7ZGR9"/>
<gene>
    <name evidence="3" type="ORF">PDE_04439</name>
</gene>
<sequence length="280" mass="30663">MRILCLHGYGTNPEVLKYQISGLRKAADVSWDFHYLSGQVTCSAAPGIESVFPGPFYCYTREFDPEGVGASYALLEKSIEENGPFQGVLGFSQGAATIVGYLLEQKTAYPDEPLPFQFMVICSPTTPLSSDSNYSQGIFGSLGPESESYIRSSQDAKIQQLPEPARTAVTAFTSVIDVASQVTQEPRSFYLDHPMSKIPAVLHPDLLQTRLSIPALHVRGANEPSAMRNCGRMIESFCDTNKQRVVEHTAGHDIPRVGSELGRIISAMEWIVAQSQLPTL</sequence>
<dbReference type="PANTHER" id="PTHR48070:SF4">
    <property type="entry name" value="ESTERASE ALNB"/>
    <property type="match status" value="1"/>
</dbReference>
<dbReference type="STRING" id="933388.S7ZGR9"/>
<dbReference type="GO" id="GO:0017000">
    <property type="term" value="P:antibiotic biosynthetic process"/>
    <property type="evidence" value="ECO:0007669"/>
    <property type="project" value="UniProtKB-ARBA"/>
</dbReference>
<dbReference type="GO" id="GO:0019748">
    <property type="term" value="P:secondary metabolic process"/>
    <property type="evidence" value="ECO:0007669"/>
    <property type="project" value="TreeGrafter"/>
</dbReference>
<dbReference type="EMBL" id="KB644411">
    <property type="protein sequence ID" value="EPS29489.1"/>
    <property type="molecule type" value="Genomic_DNA"/>
</dbReference>
<reference evidence="3 4" key="1">
    <citation type="journal article" date="2013" name="PLoS ONE">
        <title>Genomic and secretomic analyses reveal unique features of the lignocellulolytic enzyme system of Penicillium decumbens.</title>
        <authorList>
            <person name="Liu G."/>
            <person name="Zhang L."/>
            <person name="Wei X."/>
            <person name="Zou G."/>
            <person name="Qin Y."/>
            <person name="Ma L."/>
            <person name="Li J."/>
            <person name="Zheng H."/>
            <person name="Wang S."/>
            <person name="Wang C."/>
            <person name="Xun L."/>
            <person name="Zhao G.-P."/>
            <person name="Zhou Z."/>
            <person name="Qu Y."/>
        </authorList>
    </citation>
    <scope>NUCLEOTIDE SEQUENCE [LARGE SCALE GENOMIC DNA]</scope>
    <source>
        <strain evidence="4">114-2 / CGMCC 5302</strain>
    </source>
</reference>
<dbReference type="OrthoDB" id="414698at2759"/>
<dbReference type="PANTHER" id="PTHR48070">
    <property type="entry name" value="ESTERASE OVCA2"/>
    <property type="match status" value="1"/>
</dbReference>